<dbReference type="Proteomes" id="UP000694866">
    <property type="component" value="Unplaced"/>
</dbReference>
<organism evidence="3 4">
    <name type="scientific">Fopius arisanus</name>
    <dbReference type="NCBI Taxonomy" id="64838"/>
    <lineage>
        <taxon>Eukaryota</taxon>
        <taxon>Metazoa</taxon>
        <taxon>Ecdysozoa</taxon>
        <taxon>Arthropoda</taxon>
        <taxon>Hexapoda</taxon>
        <taxon>Insecta</taxon>
        <taxon>Pterygota</taxon>
        <taxon>Neoptera</taxon>
        <taxon>Endopterygota</taxon>
        <taxon>Hymenoptera</taxon>
        <taxon>Apocrita</taxon>
        <taxon>Ichneumonoidea</taxon>
        <taxon>Braconidae</taxon>
        <taxon>Opiinae</taxon>
        <taxon>Fopius</taxon>
    </lineage>
</organism>
<accession>A0A9R1U3H1</accession>
<gene>
    <name evidence="4" type="primary">LOC105268117</name>
</gene>
<dbReference type="KEGG" id="fas:105268117"/>
<feature type="chain" id="PRO_5040395499" description="Chitin-binding type-4 domain-containing protein" evidence="1">
    <location>
        <begin position="25"/>
        <end position="216"/>
    </location>
</feature>
<dbReference type="PANTHER" id="PTHR21113">
    <property type="entry name" value="AGAP001705-PA"/>
    <property type="match status" value="1"/>
</dbReference>
<dbReference type="Pfam" id="PF03067">
    <property type="entry name" value="LPMO_10"/>
    <property type="match status" value="1"/>
</dbReference>
<evidence type="ECO:0000259" key="2">
    <source>
        <dbReference type="Pfam" id="PF03067"/>
    </source>
</evidence>
<keyword evidence="1" id="KW-0732">Signal</keyword>
<sequence>MRDFRGCLSLIIAVINILEISGHGMLMEPVNRLSAWRYGFDTPINYNDNANFCGGWATQHQLNGGKCGPCGDNYLDKQPRNSENTGFYGSGTIVRNYTEGQVLKAIVRITANHRGYFTFALCPLAKSSDIETEECFDHHPIFTADGQSKYILPRYDNDDYAVELVLPEGLTCQHCALRWHYTTGNNWGICENGNGALGCGAQENFRTCSDIAIHAR</sequence>
<name>A0A9R1U3H1_9HYME</name>
<dbReference type="PANTHER" id="PTHR21113:SF14">
    <property type="entry name" value="LP24064P"/>
    <property type="match status" value="1"/>
</dbReference>
<dbReference type="RefSeq" id="XP_011305712.1">
    <property type="nucleotide sequence ID" value="XM_011307410.1"/>
</dbReference>
<evidence type="ECO:0000313" key="3">
    <source>
        <dbReference type="Proteomes" id="UP000694866"/>
    </source>
</evidence>
<proteinExistence type="predicted"/>
<protein>
    <recommendedName>
        <fullName evidence="2">Chitin-binding type-4 domain-containing protein</fullName>
    </recommendedName>
</protein>
<reference evidence="4" key="1">
    <citation type="submission" date="2025-08" db="UniProtKB">
        <authorList>
            <consortium name="RefSeq"/>
        </authorList>
    </citation>
    <scope>IDENTIFICATION</scope>
    <source>
        <strain evidence="4">USDA-PBARC FA_bdor</strain>
        <tissue evidence="4">Whole organism</tissue>
    </source>
</reference>
<dbReference type="InterPro" id="IPR004302">
    <property type="entry name" value="Cellulose/chitin-bd_N"/>
</dbReference>
<dbReference type="OrthoDB" id="64893at2759"/>
<feature type="signal peptide" evidence="1">
    <location>
        <begin position="1"/>
        <end position="24"/>
    </location>
</feature>
<evidence type="ECO:0000313" key="4">
    <source>
        <dbReference type="RefSeq" id="XP_011305712.1"/>
    </source>
</evidence>
<feature type="domain" description="Chitin-binding type-4" evidence="2">
    <location>
        <begin position="23"/>
        <end position="211"/>
    </location>
</feature>
<dbReference type="AlphaFoldDB" id="A0A9R1U3H1"/>
<dbReference type="GeneID" id="105268117"/>
<evidence type="ECO:0000256" key="1">
    <source>
        <dbReference type="SAM" id="SignalP"/>
    </source>
</evidence>
<keyword evidence="3" id="KW-1185">Reference proteome</keyword>